<feature type="non-terminal residue" evidence="1">
    <location>
        <position position="1"/>
    </location>
</feature>
<comment type="caution">
    <text evidence="1">The sequence shown here is derived from an EMBL/GenBank/DDBJ whole genome shotgun (WGS) entry which is preliminary data.</text>
</comment>
<name>A0AA44MVA6_STREE</name>
<dbReference type="AlphaFoldDB" id="A0AA44MVA6"/>
<organism evidence="1 2">
    <name type="scientific">Streptococcus pneumoniae</name>
    <dbReference type="NCBI Taxonomy" id="1313"/>
    <lineage>
        <taxon>Bacteria</taxon>
        <taxon>Bacillati</taxon>
        <taxon>Bacillota</taxon>
        <taxon>Bacilli</taxon>
        <taxon>Lactobacillales</taxon>
        <taxon>Streptococcaceae</taxon>
        <taxon>Streptococcus</taxon>
    </lineage>
</organism>
<protein>
    <submittedName>
        <fullName evidence="1">Uncharacterized protein</fullName>
    </submittedName>
</protein>
<evidence type="ECO:0000313" key="2">
    <source>
        <dbReference type="Proteomes" id="UP000214939"/>
    </source>
</evidence>
<proteinExistence type="predicted"/>
<dbReference type="Proteomes" id="UP000214939">
    <property type="component" value="Unassembled WGS sequence"/>
</dbReference>
<accession>A0AA44MVA6</accession>
<dbReference type="RefSeq" id="WP_186786990.1">
    <property type="nucleotide sequence ID" value="NZ_NNBW01000618.1"/>
</dbReference>
<dbReference type="EMBL" id="NNBW01000618">
    <property type="protein sequence ID" value="OYL17438.1"/>
    <property type="molecule type" value="Genomic_DNA"/>
</dbReference>
<evidence type="ECO:0000313" key="1">
    <source>
        <dbReference type="EMBL" id="OYL17438.1"/>
    </source>
</evidence>
<gene>
    <name evidence="1" type="ORF">A5N45_13540</name>
</gene>
<sequence length="98" mass="10338">RYLASADGGAVLALSQARRRDPLLSAILDEVLAAERSFYVHALEAAVGGEGRFDAIPIAGALIGAVMFRVVMCQGALGLEEIEILVDQALSQARKSAR</sequence>
<reference evidence="1 2" key="1">
    <citation type="submission" date="2017-07" db="EMBL/GenBank/DDBJ databases">
        <title>Invasive disease caused simultaneously by more than one serotype of Streptococcus pneumoniae, South Africa.</title>
        <authorList>
            <person name="Ndlangisa K."/>
            <person name="Du Plessis M."/>
            <person name="Von Gottberg A."/>
        </authorList>
    </citation>
    <scope>NUCLEOTIDE SEQUENCE [LARGE SCALE GENOMIC DNA]</scope>
    <source>
        <strain evidence="1 2">8227-15B</strain>
    </source>
</reference>
<dbReference type="Gene3D" id="1.10.357.10">
    <property type="entry name" value="Tetracycline Repressor, domain 2"/>
    <property type="match status" value="1"/>
</dbReference>